<proteinExistence type="predicted"/>
<evidence type="ECO:0000256" key="1">
    <source>
        <dbReference type="SAM" id="MobiDB-lite"/>
    </source>
</evidence>
<reference evidence="3" key="1">
    <citation type="journal article" date="2004" name="J. Parasitol.">
        <title>The mitochondrial genome of Biomphalaria glabrata (Gastropoda: Basommatophora), intermediate host of Schistosoma mansoni.</title>
        <authorList>
            <person name="DeJong R.J."/>
            <person name="Emery A.M."/>
            <person name="Adema C.M."/>
        </authorList>
    </citation>
    <scope>NUCLEOTIDE SEQUENCE</scope>
    <source>
        <strain evidence="3">BB02</strain>
    </source>
</reference>
<sequence length="441" mass="50971">MPPSPSRAPPALSDMTQYWDRRAKLIGEQTISNRHLRRGGAGLNLVPATRTLKPEVSDREGLARTPVTKSATNGRANVQVTLLTFCLLGLMFVLTFTVQPVMATNSDELAPNNKSWIEEQYDHVIFRSQKCQRKPTDDLARELRMAESGLSDDDELISEKRDYQQDDPGNLTPEGVDLDSIDNRRLAETLERDMYIYDTRDDKVLEEEDVLMDRRTWLPRRKVLKRGLARARSMNKRLKQEVENDRSAEGVPSSPEYPYMRRRRRTADIPESPSLGLPTPSREDSEFEEINKENSIDRMANDGHPKEKKEGDWLLKLHEKSHNKILRRQIKKKIRKNPKLLEKTPWSCTLKTSTMKSPLTFPRSYTEGECTQQKKCFYNLYVCQPQKISMKYLYRDKTRCNPLPKISNVTVFEERWEIGTRYVTVGCNCVSAISKQTKVEG</sequence>
<organism evidence="2 4">
    <name type="scientific">Biomphalaria glabrata</name>
    <name type="common">Bloodfluke planorb</name>
    <name type="synonym">Freshwater snail</name>
    <dbReference type="NCBI Taxonomy" id="6526"/>
    <lineage>
        <taxon>Eukaryota</taxon>
        <taxon>Metazoa</taxon>
        <taxon>Spiralia</taxon>
        <taxon>Lophotrochozoa</taxon>
        <taxon>Mollusca</taxon>
        <taxon>Gastropoda</taxon>
        <taxon>Heterobranchia</taxon>
        <taxon>Euthyneura</taxon>
        <taxon>Panpulmonata</taxon>
        <taxon>Hygrophila</taxon>
        <taxon>Lymnaeoidea</taxon>
        <taxon>Planorbidae</taxon>
        <taxon>Biomphalaria</taxon>
    </lineage>
</organism>
<dbReference type="EnsemblMetazoa" id="BGLB018450-RC">
    <property type="protein sequence ID" value="BGLB018450-PC"/>
    <property type="gene ID" value="BGLB018450"/>
</dbReference>
<evidence type="ECO:0000313" key="2">
    <source>
        <dbReference type="EnsemblMetazoa" id="BGLB018450-PD"/>
    </source>
</evidence>
<dbReference type="RefSeq" id="XP_013079169.2">
    <property type="nucleotide sequence ID" value="XM_013223715.2"/>
</dbReference>
<protein>
    <submittedName>
        <fullName evidence="2">Uncharacterized protein</fullName>
    </submittedName>
</protein>
<evidence type="ECO:0000313" key="3">
    <source>
        <dbReference type="EnsemblMetazoa" id="BGLB018450-PE"/>
    </source>
</evidence>
<dbReference type="RefSeq" id="XP_013079173.2">
    <property type="nucleotide sequence ID" value="XM_013223719.2"/>
</dbReference>
<dbReference type="EnsemblMetazoa" id="BGLB018450-RE">
    <property type="protein sequence ID" value="BGLB018450-PE"/>
    <property type="gene ID" value="BGLB018450"/>
</dbReference>
<name>A0A2C9KEX7_BIOGL</name>
<dbReference type="RefSeq" id="XP_013079172.2">
    <property type="nucleotide sequence ID" value="XM_013223718.2"/>
</dbReference>
<dbReference type="EnsemblMetazoa" id="BGLB018450-RF">
    <property type="protein sequence ID" value="BGLB018450-PF"/>
    <property type="gene ID" value="BGLB018450"/>
</dbReference>
<dbReference type="InterPro" id="IPR029034">
    <property type="entry name" value="Cystine-knot_cytokine"/>
</dbReference>
<dbReference type="EnsemblMetazoa" id="BGLB018450-RA">
    <property type="protein sequence ID" value="BGLB018450-PA"/>
    <property type="gene ID" value="BGLB018450"/>
</dbReference>
<dbReference type="KEGG" id="bgt:106065002"/>
<dbReference type="VEuPathDB" id="VectorBase:BGLB018450"/>
<dbReference type="EnsemblMetazoa" id="BGLB018450-RD">
    <property type="protein sequence ID" value="BGLB018450-PD"/>
    <property type="gene ID" value="BGLB018450"/>
</dbReference>
<dbReference type="SUPFAM" id="SSF57501">
    <property type="entry name" value="Cystine-knot cytokines"/>
    <property type="match status" value="1"/>
</dbReference>
<dbReference type="RefSeq" id="XP_013079168.2">
    <property type="nucleotide sequence ID" value="XM_013223714.2"/>
</dbReference>
<feature type="compositionally biased region" description="Basic and acidic residues" evidence="1">
    <location>
        <begin position="238"/>
        <end position="248"/>
    </location>
</feature>
<gene>
    <name evidence="2" type="primary">106065002</name>
</gene>
<dbReference type="EnsemblMetazoa" id="BGLB018450-RB">
    <property type="protein sequence ID" value="BGLB018450-PB"/>
    <property type="gene ID" value="BGLB018450"/>
</dbReference>
<dbReference type="RefSeq" id="XP_013079171.2">
    <property type="nucleotide sequence ID" value="XM_013223717.2"/>
</dbReference>
<reference evidence="3" key="2">
    <citation type="submission" date="2013-03" db="EMBL/GenBank/DDBJ databases">
        <title>Sequence assembly of the Biomphalaria glabrata genome version 4.3.</title>
        <authorList>
            <person name="Warren W."/>
            <person name="Wilson R.K."/>
            <person name="Hillier L.W."/>
            <person name="Minx P."/>
        </authorList>
    </citation>
    <scope>NUCLEOTIDE SEQUENCE</scope>
    <source>
        <strain evidence="3">BB02</strain>
    </source>
</reference>
<accession>A0A2C9KEX7</accession>
<evidence type="ECO:0000313" key="4">
    <source>
        <dbReference type="Proteomes" id="UP000076420"/>
    </source>
</evidence>
<feature type="region of interest" description="Disordered" evidence="1">
    <location>
        <begin position="237"/>
        <end position="286"/>
    </location>
</feature>
<dbReference type="VEuPathDB" id="VectorBase:BGLAX_049558"/>
<dbReference type="Proteomes" id="UP000076420">
    <property type="component" value="Unassembled WGS sequence"/>
</dbReference>
<dbReference type="OrthoDB" id="5950649at2759"/>
<reference evidence="2" key="3">
    <citation type="submission" date="2020-05" db="UniProtKB">
        <authorList>
            <consortium name="EnsemblMetazoa"/>
        </authorList>
    </citation>
    <scope>IDENTIFICATION</scope>
    <source>
        <strain evidence="2">BB02</strain>
    </source>
</reference>
<dbReference type="AlphaFoldDB" id="A0A2C9KEX7"/>